<gene>
    <name evidence="1" type="ORF">HMPREF2531_00920</name>
</gene>
<dbReference type="PATRIC" id="fig|329854.7.peg.925"/>
<organism evidence="1">
    <name type="scientific">Bacteroides intestinalis</name>
    <dbReference type="NCBI Taxonomy" id="329854"/>
    <lineage>
        <taxon>Bacteria</taxon>
        <taxon>Pseudomonadati</taxon>
        <taxon>Bacteroidota</taxon>
        <taxon>Bacteroidia</taxon>
        <taxon>Bacteroidales</taxon>
        <taxon>Bacteroidaceae</taxon>
        <taxon>Bacteroides</taxon>
    </lineage>
</organism>
<protein>
    <submittedName>
        <fullName evidence="1">Uncharacterized protein</fullName>
    </submittedName>
</protein>
<dbReference type="EMBL" id="LTDF01000045">
    <property type="protein sequence ID" value="KXT54387.1"/>
    <property type="molecule type" value="Genomic_DNA"/>
</dbReference>
<evidence type="ECO:0000313" key="1">
    <source>
        <dbReference type="EMBL" id="KXT54387.1"/>
    </source>
</evidence>
<reference evidence="1 2" key="1">
    <citation type="submission" date="2016-02" db="EMBL/GenBank/DDBJ databases">
        <authorList>
            <person name="Wen L."/>
            <person name="He K."/>
            <person name="Yang H."/>
        </authorList>
    </citation>
    <scope>NUCLEOTIDE SEQUENCE [LARGE SCALE GENOMIC DNA]</scope>
    <source>
        <strain evidence="1 2">KLE1704</strain>
    </source>
</reference>
<dbReference type="RefSeq" id="WP_156481994.1">
    <property type="nucleotide sequence ID" value="NZ_KQ968679.1"/>
</dbReference>
<dbReference type="Proteomes" id="UP000070319">
    <property type="component" value="Unassembled WGS sequence"/>
</dbReference>
<sequence length="199" mass="23011">MKNRICEVYSLCEVATTEAEKLYIVDFTERTMSARKVEIHTKIPFIPETTTEMDGLTLNNATSLSVDHVIFDDCQFKDDKGLQIEHCECCLFPSSGNEGCWIMFVEIKDCKPKNIAVYKEKCKSQLVSTIQDFRKHNLISDTNKVHAVISFPRRNKTAFNEMIVGDLIEQTRLFKEHKIYFVATNKMAIRDYQILEPVL</sequence>
<evidence type="ECO:0000313" key="2">
    <source>
        <dbReference type="Proteomes" id="UP000070319"/>
    </source>
</evidence>
<proteinExistence type="predicted"/>
<comment type="caution">
    <text evidence="1">The sequence shown here is derived from an EMBL/GenBank/DDBJ whole genome shotgun (WGS) entry which is preliminary data.</text>
</comment>
<name>A0A139LSE7_9BACE</name>
<accession>A0A139LSE7</accession>
<dbReference type="AlphaFoldDB" id="A0A139LSE7"/>